<dbReference type="RefSeq" id="WP_084384525.1">
    <property type="nucleotide sequence ID" value="NZ_CAJTCQ010000012.1"/>
</dbReference>
<sequence>MNSVWAAIASIIEAFANLGAGLTSNGCGYEPEVPEELQK</sequence>
<name>A0A1Z2XRY3_9FIRM</name>
<dbReference type="AlphaFoldDB" id="A0A1Z2XRY3"/>
<dbReference type="InterPro" id="IPR009229">
    <property type="entry name" value="AgrD"/>
</dbReference>
<dbReference type="KEGG" id="amur:ADH66_11245"/>
<evidence type="ECO:0000313" key="6">
    <source>
        <dbReference type="Proteomes" id="UP000596035"/>
    </source>
</evidence>
<gene>
    <name evidence="1" type="ORF">ADH66_10945</name>
    <name evidence="2" type="ORF">ADH66_11245</name>
    <name evidence="3" type="ORF">I5Q82_01255</name>
    <name evidence="4" type="ORF">I5Q82_01560</name>
</gene>
<protein>
    <submittedName>
        <fullName evidence="4">Cyclic lactone autoinducer peptide</fullName>
    </submittedName>
</protein>
<accession>A0A1Z2XRY3</accession>
<reference evidence="1" key="1">
    <citation type="journal article" date="2017" name="Genome Announc.">
        <title>High-Quality Whole-Genome Sequences of the Oligo-Mouse-Microbiota Bacterial Community.</title>
        <authorList>
            <person name="Garzetti D."/>
            <person name="Brugiroux S."/>
            <person name="Bunk B."/>
            <person name="Pukall R."/>
            <person name="McCoy K.D."/>
            <person name="Macpherson A.J."/>
            <person name="Stecher B."/>
        </authorList>
    </citation>
    <scope>NUCLEOTIDE SEQUENCE</scope>
    <source>
        <strain evidence="1">KB18</strain>
    </source>
</reference>
<dbReference type="EMBL" id="CP021422">
    <property type="protein sequence ID" value="ASB41180.1"/>
    <property type="molecule type" value="Genomic_DNA"/>
</dbReference>
<dbReference type="EMBL" id="CP065321">
    <property type="protein sequence ID" value="QQR30453.1"/>
    <property type="molecule type" value="Genomic_DNA"/>
</dbReference>
<dbReference type="KEGG" id="amur:ADH66_10945"/>
<dbReference type="EMBL" id="CP065321">
    <property type="protein sequence ID" value="QQR30398.1"/>
    <property type="molecule type" value="Genomic_DNA"/>
</dbReference>
<dbReference type="EMBL" id="CP021422">
    <property type="protein sequence ID" value="ASB41125.1"/>
    <property type="molecule type" value="Genomic_DNA"/>
</dbReference>
<evidence type="ECO:0000313" key="2">
    <source>
        <dbReference type="EMBL" id="ASB41180.1"/>
    </source>
</evidence>
<organism evidence="4 6">
    <name type="scientific">Acutalibacter muris</name>
    <dbReference type="NCBI Taxonomy" id="1796620"/>
    <lineage>
        <taxon>Bacteria</taxon>
        <taxon>Bacillati</taxon>
        <taxon>Bacillota</taxon>
        <taxon>Clostridia</taxon>
        <taxon>Eubacteriales</taxon>
        <taxon>Acutalibacteraceae</taxon>
        <taxon>Acutalibacter</taxon>
    </lineage>
</organism>
<dbReference type="NCBIfam" id="TIGR04223">
    <property type="entry name" value="quorum_AgrD"/>
    <property type="match status" value="1"/>
</dbReference>
<dbReference type="Proteomes" id="UP000596035">
    <property type="component" value="Chromosome"/>
</dbReference>
<keyword evidence="5" id="KW-1185">Reference proteome</keyword>
<proteinExistence type="predicted"/>
<reference evidence="5" key="2">
    <citation type="submission" date="2017-05" db="EMBL/GenBank/DDBJ databases">
        <title>Improved OligoMM genomes.</title>
        <authorList>
            <person name="Garzetti D."/>
        </authorList>
    </citation>
    <scope>NUCLEOTIDE SEQUENCE [LARGE SCALE GENOMIC DNA]</scope>
    <source>
        <strain evidence="5">KB18</strain>
    </source>
</reference>
<evidence type="ECO:0000313" key="5">
    <source>
        <dbReference type="Proteomes" id="UP000196710"/>
    </source>
</evidence>
<evidence type="ECO:0000313" key="3">
    <source>
        <dbReference type="EMBL" id="QQR30398.1"/>
    </source>
</evidence>
<evidence type="ECO:0000313" key="1">
    <source>
        <dbReference type="EMBL" id="ASB41125.1"/>
    </source>
</evidence>
<dbReference type="Proteomes" id="UP000196710">
    <property type="component" value="Chromosome"/>
</dbReference>
<evidence type="ECO:0000313" key="4">
    <source>
        <dbReference type="EMBL" id="QQR30453.1"/>
    </source>
</evidence>
<reference evidence="4 6" key="3">
    <citation type="submission" date="2020-11" db="EMBL/GenBank/DDBJ databases">
        <title>Closed and high quality bacterial genomes of the OMM12 community.</title>
        <authorList>
            <person name="Marbouty M."/>
            <person name="Lamy-Besnier Q."/>
            <person name="Debarbieux L."/>
            <person name="Koszul R."/>
        </authorList>
    </citation>
    <scope>NUCLEOTIDE SEQUENCE [LARGE SCALE GENOMIC DNA]</scope>
    <source>
        <strain evidence="4 6">KB18</strain>
    </source>
</reference>